<proteinExistence type="predicted"/>
<dbReference type="RefSeq" id="WP_267161529.1">
    <property type="nucleotide sequence ID" value="NZ_CP112972.1"/>
</dbReference>
<dbReference type="Pfam" id="PF00884">
    <property type="entry name" value="Sulfatase"/>
    <property type="match status" value="1"/>
</dbReference>
<evidence type="ECO:0000313" key="4">
    <source>
        <dbReference type="Proteomes" id="UP001596445"/>
    </source>
</evidence>
<dbReference type="SUPFAM" id="SSF53649">
    <property type="entry name" value="Alkaline phosphatase-like"/>
    <property type="match status" value="1"/>
</dbReference>
<dbReference type="InterPro" id="IPR052701">
    <property type="entry name" value="GAG_Ulvan_Degrading_Sulfatases"/>
</dbReference>
<protein>
    <submittedName>
        <fullName evidence="3">Sulfatase-like hydrolase/transferase</fullName>
    </submittedName>
</protein>
<evidence type="ECO:0000313" key="3">
    <source>
        <dbReference type="EMBL" id="MFC7058799.1"/>
    </source>
</evidence>
<evidence type="ECO:0000259" key="2">
    <source>
        <dbReference type="Pfam" id="PF00884"/>
    </source>
</evidence>
<feature type="region of interest" description="Disordered" evidence="1">
    <location>
        <begin position="364"/>
        <end position="399"/>
    </location>
</feature>
<dbReference type="EMBL" id="JBHSZI010000001">
    <property type="protein sequence ID" value="MFC7058799.1"/>
    <property type="molecule type" value="Genomic_DNA"/>
</dbReference>
<dbReference type="PANTHER" id="PTHR43751">
    <property type="entry name" value="SULFATASE"/>
    <property type="match status" value="1"/>
</dbReference>
<dbReference type="Gene3D" id="3.40.720.10">
    <property type="entry name" value="Alkaline Phosphatase, subunit A"/>
    <property type="match status" value="1"/>
</dbReference>
<gene>
    <name evidence="3" type="ORF">ACFQQG_12260</name>
</gene>
<keyword evidence="4" id="KW-1185">Reference proteome</keyword>
<accession>A0ABD5W213</accession>
<feature type="compositionally biased region" description="Basic and acidic residues" evidence="1">
    <location>
        <begin position="364"/>
        <end position="391"/>
    </location>
</feature>
<dbReference type="InterPro" id="IPR017850">
    <property type="entry name" value="Alkaline_phosphatase_core_sf"/>
</dbReference>
<sequence>MADEPLKQLDAEKINNVYIFLADALRFEYLPNEVADLGLSFKTVAHALTTPQCLPTISSGLLPPKHGVTWFNHTVPKDLPTFFDLKGYNTGYSELLWPGGALRDVLGQPDKLDIETAEEPFIVFEHDNGGHAPYPERKSSSPSEMLRSMKSRDEAVSAYRETVSGSAERFKQRLSILDDRGVLDNTLVIFLADHGELLGEYGGFFGHQLPMTPELVYVPTVFVHPSLPAGERGQHLLKQADLYPTIVEVLTGKEVDSDGQSLTEPVGDDRATYSKTIVQPPRKYHGTIIDPAYEAHSIWTKAGGHVFVDNSKIIRAITAIYEGTQSGHTAAYNSHRNIVQRLSLTLPHYLRDRYQYGEPKIERKEARKLSDNKRRSEYESKERNLSEETKRQLSNLGYR</sequence>
<dbReference type="Proteomes" id="UP001596445">
    <property type="component" value="Unassembled WGS sequence"/>
</dbReference>
<organism evidence="3 4">
    <name type="scientific">Halovenus salina</name>
    <dbReference type="NCBI Taxonomy" id="1510225"/>
    <lineage>
        <taxon>Archaea</taxon>
        <taxon>Methanobacteriati</taxon>
        <taxon>Methanobacteriota</taxon>
        <taxon>Stenosarchaea group</taxon>
        <taxon>Halobacteria</taxon>
        <taxon>Halobacteriales</taxon>
        <taxon>Haloarculaceae</taxon>
        <taxon>Halovenus</taxon>
    </lineage>
</organism>
<evidence type="ECO:0000256" key="1">
    <source>
        <dbReference type="SAM" id="MobiDB-lite"/>
    </source>
</evidence>
<dbReference type="InterPro" id="IPR000917">
    <property type="entry name" value="Sulfatase_N"/>
</dbReference>
<dbReference type="GeneID" id="76630857"/>
<feature type="domain" description="Sulfatase N-terminal" evidence="2">
    <location>
        <begin position="114"/>
        <end position="250"/>
    </location>
</feature>
<dbReference type="AlphaFoldDB" id="A0ABD5W213"/>
<name>A0ABD5W213_9EURY</name>
<reference evidence="3 4" key="1">
    <citation type="journal article" date="2019" name="Int. J. Syst. Evol. Microbiol.">
        <title>The Global Catalogue of Microorganisms (GCM) 10K type strain sequencing project: providing services to taxonomists for standard genome sequencing and annotation.</title>
        <authorList>
            <consortium name="The Broad Institute Genomics Platform"/>
            <consortium name="The Broad Institute Genome Sequencing Center for Infectious Disease"/>
            <person name="Wu L."/>
            <person name="Ma J."/>
        </authorList>
    </citation>
    <scope>NUCLEOTIDE SEQUENCE [LARGE SCALE GENOMIC DNA]</scope>
    <source>
        <strain evidence="3 4">JCM 30072</strain>
    </source>
</reference>
<comment type="caution">
    <text evidence="3">The sequence shown here is derived from an EMBL/GenBank/DDBJ whole genome shotgun (WGS) entry which is preliminary data.</text>
</comment>
<dbReference type="PANTHER" id="PTHR43751:SF3">
    <property type="entry name" value="SULFATASE N-TERMINAL DOMAIN-CONTAINING PROTEIN"/>
    <property type="match status" value="1"/>
</dbReference>